<keyword evidence="1" id="KW-0472">Membrane</keyword>
<feature type="transmembrane region" description="Helical" evidence="1">
    <location>
        <begin position="42"/>
        <end position="64"/>
    </location>
</feature>
<name>A0ABV5W648_9BACL</name>
<reference evidence="3 4" key="1">
    <citation type="submission" date="2024-09" db="EMBL/GenBank/DDBJ databases">
        <authorList>
            <person name="Sun Q."/>
            <person name="Mori K."/>
        </authorList>
    </citation>
    <scope>NUCLEOTIDE SEQUENCE [LARGE SCALE GENOMIC DNA]</scope>
    <source>
        <strain evidence="3 4">JCM 12520</strain>
    </source>
</reference>
<dbReference type="Proteomes" id="UP001589619">
    <property type="component" value="Unassembled WGS sequence"/>
</dbReference>
<dbReference type="Pfam" id="PF19701">
    <property type="entry name" value="DUF6199"/>
    <property type="match status" value="1"/>
</dbReference>
<sequence>MQWIAIIPYLFIGVGLLNLFFPRTAWFWNIGWQFRNAEPSDAAVMMGRIGGLLAIGIGVFLLVAGV</sequence>
<comment type="caution">
    <text evidence="3">The sequence shown here is derived from an EMBL/GenBank/DDBJ whole genome shotgun (WGS) entry which is preliminary data.</text>
</comment>
<dbReference type="RefSeq" id="WP_344913380.1">
    <property type="nucleotide sequence ID" value="NZ_BAAAYO010000012.1"/>
</dbReference>
<evidence type="ECO:0000256" key="1">
    <source>
        <dbReference type="SAM" id="Phobius"/>
    </source>
</evidence>
<evidence type="ECO:0000313" key="4">
    <source>
        <dbReference type="Proteomes" id="UP001589619"/>
    </source>
</evidence>
<keyword evidence="4" id="KW-1185">Reference proteome</keyword>
<dbReference type="InterPro" id="IPR045679">
    <property type="entry name" value="DUF6199"/>
</dbReference>
<feature type="domain" description="DUF6199" evidence="2">
    <location>
        <begin position="9"/>
        <end position="64"/>
    </location>
</feature>
<protein>
    <submittedName>
        <fullName evidence="3">DUF6199 family natural product biosynthesis protein</fullName>
    </submittedName>
</protein>
<gene>
    <name evidence="3" type="ORF">ACFFNY_31095</name>
</gene>
<organism evidence="3 4">
    <name type="scientific">Paenibacillus hodogayensis</name>
    <dbReference type="NCBI Taxonomy" id="279208"/>
    <lineage>
        <taxon>Bacteria</taxon>
        <taxon>Bacillati</taxon>
        <taxon>Bacillota</taxon>
        <taxon>Bacilli</taxon>
        <taxon>Bacillales</taxon>
        <taxon>Paenibacillaceae</taxon>
        <taxon>Paenibacillus</taxon>
    </lineage>
</organism>
<keyword evidence="1" id="KW-1133">Transmembrane helix</keyword>
<proteinExistence type="predicted"/>
<keyword evidence="1" id="KW-0812">Transmembrane</keyword>
<dbReference type="EMBL" id="JBHMAG010000020">
    <property type="protein sequence ID" value="MFB9756045.1"/>
    <property type="molecule type" value="Genomic_DNA"/>
</dbReference>
<feature type="transmembrane region" description="Helical" evidence="1">
    <location>
        <begin position="6"/>
        <end position="30"/>
    </location>
</feature>
<accession>A0ABV5W648</accession>
<evidence type="ECO:0000313" key="3">
    <source>
        <dbReference type="EMBL" id="MFB9756045.1"/>
    </source>
</evidence>
<evidence type="ECO:0000259" key="2">
    <source>
        <dbReference type="Pfam" id="PF19701"/>
    </source>
</evidence>